<evidence type="ECO:0000313" key="8">
    <source>
        <dbReference type="Proteomes" id="UP000178127"/>
    </source>
</evidence>
<keyword evidence="5" id="KW-0460">Magnesium</keyword>
<evidence type="ECO:0000256" key="5">
    <source>
        <dbReference type="ARBA" id="ARBA00022842"/>
    </source>
</evidence>
<evidence type="ECO:0000256" key="1">
    <source>
        <dbReference type="ARBA" id="ARBA00001946"/>
    </source>
</evidence>
<comment type="cofactor">
    <cofactor evidence="1">
        <name>Mg(2+)</name>
        <dbReference type="ChEBI" id="CHEBI:18420"/>
    </cofactor>
</comment>
<keyword evidence="4" id="KW-0378">Hydrolase</keyword>
<dbReference type="PANTHER" id="PTHR43758:SF2">
    <property type="entry name" value="OXIDIZED PURINE NUCLEOSIDE TRIPHOSPHATE HYDROLASE"/>
    <property type="match status" value="1"/>
</dbReference>
<dbReference type="STRING" id="1802620.A3D91_03975"/>
<evidence type="ECO:0000256" key="2">
    <source>
        <dbReference type="ARBA" id="ARBA00005582"/>
    </source>
</evidence>
<protein>
    <recommendedName>
        <fullName evidence="6">Nudix hydrolase domain-containing protein</fullName>
    </recommendedName>
</protein>
<dbReference type="Proteomes" id="UP000178127">
    <property type="component" value="Unassembled WGS sequence"/>
</dbReference>
<dbReference type="InterPro" id="IPR000086">
    <property type="entry name" value="NUDIX_hydrolase_dom"/>
</dbReference>
<name>A0A1F4V9T3_UNCKA</name>
<evidence type="ECO:0000256" key="4">
    <source>
        <dbReference type="ARBA" id="ARBA00022801"/>
    </source>
</evidence>
<dbReference type="PANTHER" id="PTHR43758">
    <property type="entry name" value="7,8-DIHYDRO-8-OXOGUANINE TRIPHOSPHATASE"/>
    <property type="match status" value="1"/>
</dbReference>
<dbReference type="GO" id="GO:0046872">
    <property type="term" value="F:metal ion binding"/>
    <property type="evidence" value="ECO:0007669"/>
    <property type="project" value="UniProtKB-KW"/>
</dbReference>
<dbReference type="AlphaFoldDB" id="A0A1F4V9T3"/>
<organism evidence="7 8">
    <name type="scientific">candidate division WWE3 bacterium RIFCSPHIGHO2_02_FULL_38_14</name>
    <dbReference type="NCBI Taxonomy" id="1802620"/>
    <lineage>
        <taxon>Bacteria</taxon>
        <taxon>Katanobacteria</taxon>
    </lineage>
</organism>
<dbReference type="GO" id="GO:0005737">
    <property type="term" value="C:cytoplasm"/>
    <property type="evidence" value="ECO:0007669"/>
    <property type="project" value="TreeGrafter"/>
</dbReference>
<dbReference type="SUPFAM" id="SSF55811">
    <property type="entry name" value="Nudix"/>
    <property type="match status" value="1"/>
</dbReference>
<dbReference type="InterPro" id="IPR020084">
    <property type="entry name" value="NUDIX_hydrolase_CS"/>
</dbReference>
<reference evidence="7 8" key="1">
    <citation type="journal article" date="2016" name="Nat. Commun.">
        <title>Thousands of microbial genomes shed light on interconnected biogeochemical processes in an aquifer system.</title>
        <authorList>
            <person name="Anantharaman K."/>
            <person name="Brown C.T."/>
            <person name="Hug L.A."/>
            <person name="Sharon I."/>
            <person name="Castelle C.J."/>
            <person name="Probst A.J."/>
            <person name="Thomas B.C."/>
            <person name="Singh A."/>
            <person name="Wilkins M.J."/>
            <person name="Karaoz U."/>
            <person name="Brodie E.L."/>
            <person name="Williams K.H."/>
            <person name="Hubbard S.S."/>
            <person name="Banfield J.F."/>
        </authorList>
    </citation>
    <scope>NUCLEOTIDE SEQUENCE [LARGE SCALE GENOMIC DNA]</scope>
</reference>
<comment type="similarity">
    <text evidence="2">Belongs to the Nudix hydrolase family.</text>
</comment>
<dbReference type="EMBL" id="MEVD01000007">
    <property type="protein sequence ID" value="OGC53916.1"/>
    <property type="molecule type" value="Genomic_DNA"/>
</dbReference>
<dbReference type="InterPro" id="IPR015797">
    <property type="entry name" value="NUDIX_hydrolase-like_dom_sf"/>
</dbReference>
<evidence type="ECO:0000256" key="3">
    <source>
        <dbReference type="ARBA" id="ARBA00022723"/>
    </source>
</evidence>
<accession>A0A1F4V9T3</accession>
<dbReference type="GO" id="GO:0016818">
    <property type="term" value="F:hydrolase activity, acting on acid anhydrides, in phosphorus-containing anhydrides"/>
    <property type="evidence" value="ECO:0007669"/>
    <property type="project" value="TreeGrafter"/>
</dbReference>
<comment type="caution">
    <text evidence="7">The sequence shown here is derived from an EMBL/GenBank/DDBJ whole genome shotgun (WGS) entry which is preliminary data.</text>
</comment>
<dbReference type="PROSITE" id="PS00893">
    <property type="entry name" value="NUDIX_BOX"/>
    <property type="match status" value="1"/>
</dbReference>
<evidence type="ECO:0000259" key="6">
    <source>
        <dbReference type="PROSITE" id="PS51462"/>
    </source>
</evidence>
<keyword evidence="3" id="KW-0479">Metal-binding</keyword>
<proteinExistence type="inferred from homology"/>
<dbReference type="CDD" id="cd18886">
    <property type="entry name" value="NUDIX_MutT_Nudt1"/>
    <property type="match status" value="1"/>
</dbReference>
<feature type="domain" description="Nudix hydrolase" evidence="6">
    <location>
        <begin position="8"/>
        <end position="133"/>
    </location>
</feature>
<dbReference type="PROSITE" id="PS51462">
    <property type="entry name" value="NUDIX"/>
    <property type="match status" value="1"/>
</dbReference>
<gene>
    <name evidence="7" type="ORF">A3D91_03975</name>
</gene>
<dbReference type="Gene3D" id="3.90.79.10">
    <property type="entry name" value="Nucleoside Triphosphate Pyrophosphohydrolase"/>
    <property type="match status" value="1"/>
</dbReference>
<sequence>MSGKQRHNVVPGVACFIFIEDKVLLIKASEAKEWKGKYTPLGGHIEKGESVIAAANREIKEESGLTVFDTKLKGIVHVSGFYGKDIMLFVTSSKSKTKEVMSGYEGELEWVKISDLDKKDILEDVRPVLKHILEMNPGDIFVGSSEFDGVDKLVSFDVKIN</sequence>
<dbReference type="Pfam" id="PF00293">
    <property type="entry name" value="NUDIX"/>
    <property type="match status" value="1"/>
</dbReference>
<evidence type="ECO:0000313" key="7">
    <source>
        <dbReference type="EMBL" id="OGC53916.1"/>
    </source>
</evidence>